<protein>
    <submittedName>
        <fullName evidence="1">Uncharacterized protein</fullName>
    </submittedName>
</protein>
<evidence type="ECO:0000313" key="2">
    <source>
        <dbReference type="Proteomes" id="UP000308600"/>
    </source>
</evidence>
<reference evidence="1 2" key="1">
    <citation type="journal article" date="2019" name="Nat. Ecol. Evol.">
        <title>Megaphylogeny resolves global patterns of mushroom evolution.</title>
        <authorList>
            <person name="Varga T."/>
            <person name="Krizsan K."/>
            <person name="Foldi C."/>
            <person name="Dima B."/>
            <person name="Sanchez-Garcia M."/>
            <person name="Sanchez-Ramirez S."/>
            <person name="Szollosi G.J."/>
            <person name="Szarkandi J.G."/>
            <person name="Papp V."/>
            <person name="Albert L."/>
            <person name="Andreopoulos W."/>
            <person name="Angelini C."/>
            <person name="Antonin V."/>
            <person name="Barry K.W."/>
            <person name="Bougher N.L."/>
            <person name="Buchanan P."/>
            <person name="Buyck B."/>
            <person name="Bense V."/>
            <person name="Catcheside P."/>
            <person name="Chovatia M."/>
            <person name="Cooper J."/>
            <person name="Damon W."/>
            <person name="Desjardin D."/>
            <person name="Finy P."/>
            <person name="Geml J."/>
            <person name="Haridas S."/>
            <person name="Hughes K."/>
            <person name="Justo A."/>
            <person name="Karasinski D."/>
            <person name="Kautmanova I."/>
            <person name="Kiss B."/>
            <person name="Kocsube S."/>
            <person name="Kotiranta H."/>
            <person name="LaButti K.M."/>
            <person name="Lechner B.E."/>
            <person name="Liimatainen K."/>
            <person name="Lipzen A."/>
            <person name="Lukacs Z."/>
            <person name="Mihaltcheva S."/>
            <person name="Morgado L.N."/>
            <person name="Niskanen T."/>
            <person name="Noordeloos M.E."/>
            <person name="Ohm R.A."/>
            <person name="Ortiz-Santana B."/>
            <person name="Ovrebo C."/>
            <person name="Racz N."/>
            <person name="Riley R."/>
            <person name="Savchenko A."/>
            <person name="Shiryaev A."/>
            <person name="Soop K."/>
            <person name="Spirin V."/>
            <person name="Szebenyi C."/>
            <person name="Tomsovsky M."/>
            <person name="Tulloss R.E."/>
            <person name="Uehling J."/>
            <person name="Grigoriev I.V."/>
            <person name="Vagvolgyi C."/>
            <person name="Papp T."/>
            <person name="Martin F.M."/>
            <person name="Miettinen O."/>
            <person name="Hibbett D.S."/>
            <person name="Nagy L.G."/>
        </authorList>
    </citation>
    <scope>NUCLEOTIDE SEQUENCE [LARGE SCALE GENOMIC DNA]</scope>
    <source>
        <strain evidence="1 2">NL-1719</strain>
    </source>
</reference>
<proteinExistence type="predicted"/>
<accession>A0ACD3B946</accession>
<dbReference type="EMBL" id="ML208270">
    <property type="protein sequence ID" value="TFK74159.1"/>
    <property type="molecule type" value="Genomic_DNA"/>
</dbReference>
<organism evidence="1 2">
    <name type="scientific">Pluteus cervinus</name>
    <dbReference type="NCBI Taxonomy" id="181527"/>
    <lineage>
        <taxon>Eukaryota</taxon>
        <taxon>Fungi</taxon>
        <taxon>Dikarya</taxon>
        <taxon>Basidiomycota</taxon>
        <taxon>Agaricomycotina</taxon>
        <taxon>Agaricomycetes</taxon>
        <taxon>Agaricomycetidae</taxon>
        <taxon>Agaricales</taxon>
        <taxon>Pluteineae</taxon>
        <taxon>Pluteaceae</taxon>
        <taxon>Pluteus</taxon>
    </lineage>
</organism>
<dbReference type="Proteomes" id="UP000308600">
    <property type="component" value="Unassembled WGS sequence"/>
</dbReference>
<keyword evidence="2" id="KW-1185">Reference proteome</keyword>
<sequence>MAHAVLWPKKAFFYPFGNTPAVCLTNDLPPEESVKALLLGCGDPRHILYTLYSSGADNSFVPRTYDFTCCDVEPAVLARNTLLFSLILDDAPAASIWNIFFHLRLDAESYNLLIKQCQKLVEYAEDLSSWQKSPYGNTVRVCTKLTLAQLRHQWSSYAGVDKYSPGEMQTLRAKFKRASEGQVKKVTTGLRSAGLFAFESLKVVPKHYDYYWKKGVSPCKNMDPATPPHVNPTLAFSLSSEDDLTVHYGSDPLLPFHLAPVLTHVKGGKAPPQEIKPSDLGSAAREQFRNWCSAFKTLVKKEAGSVVVRMFVGDALAFCRALHHCALTTSIQTGAFVKHWSGSEIVLDGGDYRPDALEPAPLSFNVIDTSNLIDHIGLINVLVGAAPLLSRTPSSALFTEAILSSTEDSTTAFTTRLFMEIPIMGLFLGLTPTASISNFTTHSNIHEVLAHRMAGTSGTQFFERLSWKVPYKGDIYALQKDPLVNRPVVFNPTELADILLEIYRKMFADEDSLMNLRRLMQNNSPSEAKFGLSRQALFHYVRATYAGLLKFVKDRTSTDWTVVMDRVTDLIMNDSTLVMGMNNFQDLCCQLHIRGVHTVDHFELSIRQFYHEKPRSRFKYWKEIPKVVCAVMVIPRAALKKLESLPLEKVGTPSMHCDTIGERGGQHAIYASPQFAFGSIEVLASDITGDPKIQIREDAAGWSGTSPLIASWWIPSWNLLLEPKDLKFRLGIKSTPQTSLLIPHLGYELVLHSVNTSDPIAVHILRERPNISNELGKLAESTYGSTFSPTSSSATGATIADVKVNEDRLTKVSTLTIRSNVEDPKAKASLSSGAQLQIAPIGPCTMRVTYPDYQNDISFPFPIDGERARLRIARKSSYLEVVVPLSGNQIAGGYNINQFPVISAAQERALVVWNLHRLHLPRLPALHLTNQSKVEKWLYGHLALMFSDRERDIRERMVEDGEGGNVLVSIKDSLYSILRISADRRGRCAFGLSERARGGIYAMIFVADLRLDLASHTVVADSFILPLTEEFVPTIGQHLGNVSSGLPTIETSAEERSAWMQLLPALTERCRQWEHKKTCEYLEKGKIPLSLDYGTVPICTCGRGIGTEELTKVSLWKPFARYATRMAVSPLFAVSYLDTVAGRFGPMETREAKIRNKMCASCKRPPGKKLHVCKGCEKVCYCSPACQKAHWTVHKPDCRLVQ</sequence>
<gene>
    <name evidence="1" type="ORF">BDN72DRAFT_813396</name>
</gene>
<evidence type="ECO:0000313" key="1">
    <source>
        <dbReference type="EMBL" id="TFK74159.1"/>
    </source>
</evidence>
<name>A0ACD3B946_9AGAR</name>